<name>A0A2U8PJL3_9BRAD</name>
<accession>A0A2U8PJL3</accession>
<feature type="region of interest" description="Disordered" evidence="1">
    <location>
        <begin position="1"/>
        <end position="22"/>
    </location>
</feature>
<evidence type="ECO:0000256" key="1">
    <source>
        <dbReference type="SAM" id="MobiDB-lite"/>
    </source>
</evidence>
<dbReference type="AlphaFoldDB" id="A0A2U8PJL3"/>
<evidence type="ECO:0000313" key="3">
    <source>
        <dbReference type="Proteomes" id="UP000215703"/>
    </source>
</evidence>
<organism evidence="2 3">
    <name type="scientific">Bradyrhizobium ottawaense</name>
    <dbReference type="NCBI Taxonomy" id="931866"/>
    <lineage>
        <taxon>Bacteria</taxon>
        <taxon>Pseudomonadati</taxon>
        <taxon>Pseudomonadota</taxon>
        <taxon>Alphaproteobacteria</taxon>
        <taxon>Hyphomicrobiales</taxon>
        <taxon>Nitrobacteraceae</taxon>
        <taxon>Bradyrhizobium</taxon>
    </lineage>
</organism>
<dbReference type="EMBL" id="CP029425">
    <property type="protein sequence ID" value="AWL97704.1"/>
    <property type="molecule type" value="Genomic_DNA"/>
</dbReference>
<protein>
    <submittedName>
        <fullName evidence="2">Uncharacterized protein</fullName>
    </submittedName>
</protein>
<reference evidence="2 3" key="2">
    <citation type="journal article" date="2017" name="Syst. Appl. Microbiol.">
        <title>Soybeans inoculated with root zone soils of Canadian native legumes harbour diverse and novel Bradyrhizobium spp. that possess agricultural potential.</title>
        <authorList>
            <person name="Bromfield E.S.P."/>
            <person name="Cloutier S."/>
            <person name="Tambong J.T."/>
            <person name="Tran Thi T.V."/>
        </authorList>
    </citation>
    <scope>NUCLEOTIDE SEQUENCE [LARGE SCALE GENOMIC DNA]</scope>
    <source>
        <strain evidence="2 3">OO99</strain>
    </source>
</reference>
<gene>
    <name evidence="2" type="ORF">CIT37_40480</name>
</gene>
<reference evidence="2 3" key="1">
    <citation type="journal article" date="2014" name="Int. J. Syst. Evol. Microbiol.">
        <title>Bradyrhizobium ottawaense sp. nov., a symbiotic nitrogen fixing bacterium from root nodules of soybeans in Canada.</title>
        <authorList>
            <person name="Yu X."/>
            <person name="Cloutier S."/>
            <person name="Tambong J.T."/>
            <person name="Bromfield E.S."/>
        </authorList>
    </citation>
    <scope>NUCLEOTIDE SEQUENCE [LARGE SCALE GENOMIC DNA]</scope>
    <source>
        <strain evidence="2 3">OO99</strain>
    </source>
</reference>
<proteinExistence type="predicted"/>
<evidence type="ECO:0000313" key="2">
    <source>
        <dbReference type="EMBL" id="AWL97704.1"/>
    </source>
</evidence>
<sequence>MAQLWHELDSPAPFGPKIFTGPQNLRQKSHSLGLAARDKAFSAGIVADFNDNGINGVEELGR</sequence>
<dbReference type="Proteomes" id="UP000215703">
    <property type="component" value="Chromosome"/>
</dbReference>